<dbReference type="EMBL" id="JAHIBW010000010">
    <property type="protein sequence ID" value="KAG7307343.1"/>
    <property type="molecule type" value="Genomic_DNA"/>
</dbReference>
<evidence type="ECO:0000313" key="3">
    <source>
        <dbReference type="Proteomes" id="UP000823941"/>
    </source>
</evidence>
<comment type="caution">
    <text evidence="2">The sequence shown here is derived from an EMBL/GenBank/DDBJ whole genome shotgun (WGS) entry which is preliminary data.</text>
</comment>
<accession>A0ABQ7QQK9</accession>
<evidence type="ECO:0000256" key="1">
    <source>
        <dbReference type="SAM" id="MobiDB-lite"/>
    </source>
</evidence>
<dbReference type="Proteomes" id="UP000823941">
    <property type="component" value="Chromosome 10"/>
</dbReference>
<name>A0ABQ7QQK9_PLUXY</name>
<sequence>MMEDMEKSQPRSRRKKLKCAPPPTLPEAGGYWKTIRSVVSFSYSRQVDVDLSEPLSEHSGAGVNEPGMNVI</sequence>
<reference evidence="2 3" key="1">
    <citation type="submission" date="2021-06" db="EMBL/GenBank/DDBJ databases">
        <title>A haploid diamondback moth (Plutella xylostella L.) genome assembly resolves 31 chromosomes and identifies a diamide resistance mutation.</title>
        <authorList>
            <person name="Ward C.M."/>
            <person name="Perry K.D."/>
            <person name="Baker G."/>
            <person name="Powis K."/>
            <person name="Heckel D.G."/>
            <person name="Baxter S.W."/>
        </authorList>
    </citation>
    <scope>NUCLEOTIDE SEQUENCE [LARGE SCALE GENOMIC DNA]</scope>
    <source>
        <strain evidence="2 3">LV</strain>
        <tissue evidence="2">Single pupa</tissue>
    </source>
</reference>
<organism evidence="2 3">
    <name type="scientific">Plutella xylostella</name>
    <name type="common">Diamondback moth</name>
    <name type="synonym">Plutella maculipennis</name>
    <dbReference type="NCBI Taxonomy" id="51655"/>
    <lineage>
        <taxon>Eukaryota</taxon>
        <taxon>Metazoa</taxon>
        <taxon>Ecdysozoa</taxon>
        <taxon>Arthropoda</taxon>
        <taxon>Hexapoda</taxon>
        <taxon>Insecta</taxon>
        <taxon>Pterygota</taxon>
        <taxon>Neoptera</taxon>
        <taxon>Endopterygota</taxon>
        <taxon>Lepidoptera</taxon>
        <taxon>Glossata</taxon>
        <taxon>Ditrysia</taxon>
        <taxon>Yponomeutoidea</taxon>
        <taxon>Plutellidae</taxon>
        <taxon>Plutella</taxon>
    </lineage>
</organism>
<feature type="region of interest" description="Disordered" evidence="1">
    <location>
        <begin position="1"/>
        <end position="23"/>
    </location>
</feature>
<proteinExistence type="predicted"/>
<keyword evidence="3" id="KW-1185">Reference proteome</keyword>
<protein>
    <submittedName>
        <fullName evidence="2">Uncharacterized protein</fullName>
    </submittedName>
</protein>
<gene>
    <name evidence="2" type="ORF">JYU34_007519</name>
</gene>
<evidence type="ECO:0000313" key="2">
    <source>
        <dbReference type="EMBL" id="KAG7307343.1"/>
    </source>
</evidence>